<dbReference type="PIRSF" id="PIRSF000709">
    <property type="entry name" value="6PFK_2-Ptase"/>
    <property type="match status" value="1"/>
</dbReference>
<dbReference type="InterPro" id="IPR029033">
    <property type="entry name" value="His_PPase_superfam"/>
</dbReference>
<feature type="domain" description="6-phosphofructo-2-kinase" evidence="4">
    <location>
        <begin position="154"/>
        <end position="210"/>
    </location>
</feature>
<dbReference type="GO" id="GO:0006000">
    <property type="term" value="P:fructose metabolic process"/>
    <property type="evidence" value="ECO:0007669"/>
    <property type="project" value="InterPro"/>
</dbReference>
<keyword evidence="6" id="KW-1185">Reference proteome</keyword>
<dbReference type="InterPro" id="IPR003094">
    <property type="entry name" value="6Pfruct_kin"/>
</dbReference>
<keyword evidence="2" id="KW-0067">ATP-binding</keyword>
<proteinExistence type="predicted"/>
<dbReference type="EMBL" id="AZHD01000001">
    <property type="protein sequence ID" value="OAA67836.1"/>
    <property type="molecule type" value="Genomic_DNA"/>
</dbReference>
<dbReference type="GO" id="GO:0006003">
    <property type="term" value="P:fructose 2,6-bisphosphate metabolic process"/>
    <property type="evidence" value="ECO:0007669"/>
    <property type="project" value="EnsemblFungi"/>
</dbReference>
<feature type="region of interest" description="Disordered" evidence="3">
    <location>
        <begin position="84"/>
        <end position="148"/>
    </location>
</feature>
<dbReference type="SMART" id="SM00855">
    <property type="entry name" value="PGAM"/>
    <property type="match status" value="1"/>
</dbReference>
<sequence>MSTHLAAAAATTPSSTSSTSPSPKLLHCEKPPLPPPPPPVRQGQDGHLHPPPHASIAHALKSLGHGATDAPVAGAINGVNGTIGPPAKPNIPHFESPYARSNTSTAPGSPRIPPLRQNSGNHTPRIRPHATTLNIPGMTRSKVSPDGRIPDRDVAAKLVIIMVGLPARGKSYITKKIQRYLSWQQHNTRIFNVGNRRRIAAGVVSSTLFTPAGAQSGSEPATHAHTPLKEAASIVFNGLQRPEIEEPTALDLNHPSLAVNGSEMVAEKEATTNDLEQEHAQIDQSAKFFDPKNETASKLREQVALETLDELLDYLLLQTGSVGILDATNSTIHRRQLLIDRIKAREPKLGVLFIESICTDSNLLEANMRLKLSGPDYKNKDPVKSLEDFKARVKAYESAYEPIGEYEEKHDLQYIQIIDVGRKVVHHRLRGFLSGGIASYLTTFNLSPRQIWITRHGQSADNVAGKLGGDSDLTNRGHYYGLALYNFITAKRKEWLVEQENKIARASFPPQPGDHTPPYPELNQDLEEKNFCVWTSMLKRSAETAEYFEADDDYDVKAWEMLNELNAGTFEGLTYEEIATRHPDEYEKRQHDKLHYIYPGVGGEGYLQVINRLRDMVREIERVTDHVLIISHRSVCRVLMAYFMDLTRDDIADLDVPLGMLFAIHPKPYGIEFHAYRYNEPMGWFDEVPAYKPQRTQDRNK</sequence>
<dbReference type="InterPro" id="IPR013078">
    <property type="entry name" value="His_Pase_superF_clade-1"/>
</dbReference>
<dbReference type="Pfam" id="PF01591">
    <property type="entry name" value="6PF2K"/>
    <property type="match status" value="2"/>
</dbReference>
<dbReference type="InterPro" id="IPR013079">
    <property type="entry name" value="6Phosfructo_kin"/>
</dbReference>
<dbReference type="InterPro" id="IPR027417">
    <property type="entry name" value="P-loop_NTPase"/>
</dbReference>
<evidence type="ECO:0000313" key="5">
    <source>
        <dbReference type="EMBL" id="OAA67836.1"/>
    </source>
</evidence>
<dbReference type="OrthoDB" id="267323at2759"/>
<accession>A0A167ZRR5</accession>
<dbReference type="Gene3D" id="3.40.50.1240">
    <property type="entry name" value="Phosphoglycerate mutase-like"/>
    <property type="match status" value="1"/>
</dbReference>
<reference evidence="5 6" key="1">
    <citation type="journal article" date="2016" name="Genome Biol. Evol.">
        <title>Divergent and convergent evolution of fungal pathogenicity.</title>
        <authorList>
            <person name="Shang Y."/>
            <person name="Xiao G."/>
            <person name="Zheng P."/>
            <person name="Cen K."/>
            <person name="Zhan S."/>
            <person name="Wang C."/>
        </authorList>
    </citation>
    <scope>NUCLEOTIDE SEQUENCE [LARGE SCALE GENOMIC DNA]</scope>
    <source>
        <strain evidence="5 6">RCEF 264</strain>
    </source>
</reference>
<evidence type="ECO:0000259" key="4">
    <source>
        <dbReference type="Pfam" id="PF01591"/>
    </source>
</evidence>
<dbReference type="Proteomes" id="UP000076874">
    <property type="component" value="Unassembled WGS sequence"/>
</dbReference>
<dbReference type="InterPro" id="IPR001345">
    <property type="entry name" value="PG/BPGM_mutase_AS"/>
</dbReference>
<evidence type="ECO:0000256" key="2">
    <source>
        <dbReference type="ARBA" id="ARBA00022840"/>
    </source>
</evidence>
<dbReference type="GO" id="GO:0005524">
    <property type="term" value="F:ATP binding"/>
    <property type="evidence" value="ECO:0007669"/>
    <property type="project" value="UniProtKB-KW"/>
</dbReference>
<feature type="region of interest" description="Disordered" evidence="3">
    <location>
        <begin position="1"/>
        <end position="54"/>
    </location>
</feature>
<dbReference type="SUPFAM" id="SSF53254">
    <property type="entry name" value="Phosphoglycerate mutase-like"/>
    <property type="match status" value="1"/>
</dbReference>
<name>A0A167ZRR5_9HYPO</name>
<dbReference type="PROSITE" id="PS00175">
    <property type="entry name" value="PG_MUTASE"/>
    <property type="match status" value="1"/>
</dbReference>
<dbReference type="CDD" id="cd07067">
    <property type="entry name" value="HP_PGM_like"/>
    <property type="match status" value="1"/>
</dbReference>
<gene>
    <name evidence="5" type="ORF">SPI_00031</name>
</gene>
<dbReference type="Gene3D" id="3.40.50.300">
    <property type="entry name" value="P-loop containing nucleotide triphosphate hydrolases"/>
    <property type="match status" value="1"/>
</dbReference>
<evidence type="ECO:0000256" key="3">
    <source>
        <dbReference type="SAM" id="MobiDB-lite"/>
    </source>
</evidence>
<comment type="caution">
    <text evidence="5">The sequence shown here is derived from an EMBL/GenBank/DDBJ whole genome shotgun (WGS) entry which is preliminary data.</text>
</comment>
<dbReference type="STRING" id="1081102.A0A167ZRR5"/>
<protein>
    <submittedName>
        <fullName evidence="5">Fructose-2,6-bisphosphatase</fullName>
    </submittedName>
</protein>
<evidence type="ECO:0000256" key="1">
    <source>
        <dbReference type="ARBA" id="ARBA00022741"/>
    </source>
</evidence>
<feature type="compositionally biased region" description="Low complexity" evidence="3">
    <location>
        <begin position="1"/>
        <end position="23"/>
    </location>
</feature>
<dbReference type="GO" id="GO:0005829">
    <property type="term" value="C:cytosol"/>
    <property type="evidence" value="ECO:0007669"/>
    <property type="project" value="TreeGrafter"/>
</dbReference>
<feature type="compositionally biased region" description="Pro residues" evidence="3">
    <location>
        <begin position="31"/>
        <end position="40"/>
    </location>
</feature>
<dbReference type="PANTHER" id="PTHR10606">
    <property type="entry name" value="6-PHOSPHOFRUCTO-2-KINASE/FRUCTOSE-2,6-BISPHOSPHATASE"/>
    <property type="match status" value="1"/>
</dbReference>
<dbReference type="GO" id="GO:0003873">
    <property type="term" value="F:6-phosphofructo-2-kinase activity"/>
    <property type="evidence" value="ECO:0007669"/>
    <property type="project" value="EnsemblFungi"/>
</dbReference>
<dbReference type="PANTHER" id="PTHR10606:SF32">
    <property type="entry name" value="6-PHOSPHOFRUCTO-2-KINASE 1"/>
    <property type="match status" value="1"/>
</dbReference>
<evidence type="ECO:0000313" key="6">
    <source>
        <dbReference type="Proteomes" id="UP000076874"/>
    </source>
</evidence>
<dbReference type="PRINTS" id="PR00991">
    <property type="entry name" value="6PFRUCTKNASE"/>
</dbReference>
<dbReference type="AlphaFoldDB" id="A0A167ZRR5"/>
<dbReference type="Pfam" id="PF00300">
    <property type="entry name" value="His_Phos_1"/>
    <property type="match status" value="1"/>
</dbReference>
<dbReference type="SUPFAM" id="SSF52540">
    <property type="entry name" value="P-loop containing nucleoside triphosphate hydrolases"/>
    <property type="match status" value="1"/>
</dbReference>
<feature type="domain" description="6-phosphofructo-2-kinase" evidence="4">
    <location>
        <begin position="277"/>
        <end position="446"/>
    </location>
</feature>
<keyword evidence="1" id="KW-0547">Nucleotide-binding</keyword>
<organism evidence="5 6">
    <name type="scientific">Niveomyces insectorum RCEF 264</name>
    <dbReference type="NCBI Taxonomy" id="1081102"/>
    <lineage>
        <taxon>Eukaryota</taxon>
        <taxon>Fungi</taxon>
        <taxon>Dikarya</taxon>
        <taxon>Ascomycota</taxon>
        <taxon>Pezizomycotina</taxon>
        <taxon>Sordariomycetes</taxon>
        <taxon>Hypocreomycetidae</taxon>
        <taxon>Hypocreales</taxon>
        <taxon>Cordycipitaceae</taxon>
        <taxon>Niveomyces</taxon>
    </lineage>
</organism>